<dbReference type="AlphaFoldDB" id="A0A136WH30"/>
<evidence type="ECO:0000313" key="1">
    <source>
        <dbReference type="EMBL" id="KXL53876.1"/>
    </source>
</evidence>
<dbReference type="EMBL" id="LRVM01000002">
    <property type="protein sequence ID" value="KXL53876.1"/>
    <property type="molecule type" value="Genomic_DNA"/>
</dbReference>
<accession>A0A136WH30</accession>
<organism evidence="1 2">
    <name type="scientific">Anaerotignum neopropionicum</name>
    <dbReference type="NCBI Taxonomy" id="36847"/>
    <lineage>
        <taxon>Bacteria</taxon>
        <taxon>Bacillati</taxon>
        <taxon>Bacillota</taxon>
        <taxon>Clostridia</taxon>
        <taxon>Lachnospirales</taxon>
        <taxon>Anaerotignaceae</taxon>
        <taxon>Anaerotignum</taxon>
    </lineage>
</organism>
<proteinExistence type="predicted"/>
<reference evidence="1 2" key="1">
    <citation type="submission" date="2016-01" db="EMBL/GenBank/DDBJ databases">
        <title>Genome sequence of Clostridium neopropionicum X4, DSM-3847.</title>
        <authorList>
            <person name="Poehlein A."/>
            <person name="Beck M.H."/>
            <person name="Bengelsdorf F.R."/>
            <person name="Daniel R."/>
            <person name="Duerre P."/>
        </authorList>
    </citation>
    <scope>NUCLEOTIDE SEQUENCE [LARGE SCALE GENOMIC DNA]</scope>
    <source>
        <strain evidence="1 2">DSM-3847</strain>
    </source>
</reference>
<evidence type="ECO:0000313" key="2">
    <source>
        <dbReference type="Proteomes" id="UP000070539"/>
    </source>
</evidence>
<keyword evidence="2" id="KW-1185">Reference proteome</keyword>
<dbReference type="STRING" id="36847.CLNEO_11020"/>
<dbReference type="OrthoDB" id="1863241at2"/>
<gene>
    <name evidence="1" type="ORF">CLNEO_11020</name>
</gene>
<comment type="caution">
    <text evidence="1">The sequence shown here is derived from an EMBL/GenBank/DDBJ whole genome shotgun (WGS) entry which is preliminary data.</text>
</comment>
<sequence length="591" mass="68456">MFKKKPKFPLPDLGGRSLGEMILEIEKRGLMGHFKESFLFSSFNPKGEGISVTRDYWIMAGIDPASSYKHYLETEKKIISSVDESLAYLKKVIDSLTLKIHGLVKSTNSDYFLRKLIALFNVTYDIYIRDRQSREILVEKNWNSPHNTYERNRNITLTILNGLNLIIENSILFQNDEDNDENKDKDCFDKLVDVDLLVDIYLYALASQYYTLLNVSKNSKNYKYCSGIIISPDEDIPIEGIITHPLVYTNTMLSGNIDALLPNDEQEYLKSANSSEIGKGFKELYGIEFLEMMNCVYSLKRNLCEKDKKLAITISETQLKNYLLHWYPNVNIKAFLKYFVMDKRMLEPYVTEKEPFIYKMGSNKNRLEIRPIIKLENGSIYTSYALLDRAMNLWYSYIINGGRPYTGVEPGKGDTLIDGCSRHEKELGDQTVNILFALLEKNFPEAAFKDTDVKYDKIFGKRDEDYGDFDIIYYVGNELYLIESKYFSDSYTGNTIIGDYNKLFAQKNNYYKHCRGRYDLVISKPNVFKEYIGATGDINVHFLFVSSKALEVEFQDEDKIVTILSIANFERYLNGKLLYEDGAVLRPTYKL</sequence>
<dbReference type="RefSeq" id="WP_066085673.1">
    <property type="nucleotide sequence ID" value="NZ_LRVM01000002.1"/>
</dbReference>
<name>A0A136WH30_9FIRM</name>
<dbReference type="Proteomes" id="UP000070539">
    <property type="component" value="Unassembled WGS sequence"/>
</dbReference>
<protein>
    <submittedName>
        <fullName evidence="1">Uncharacterized protein</fullName>
    </submittedName>
</protein>